<evidence type="ECO:0000256" key="1">
    <source>
        <dbReference type="SAM" id="MobiDB-lite"/>
    </source>
</evidence>
<dbReference type="InParanoid" id="A0A2R2MQS7"/>
<dbReference type="OrthoDB" id="10068559at2759"/>
<name>A0A2R2MQS7_LINAN</name>
<organism evidence="2 3">
    <name type="scientific">Lingula anatina</name>
    <name type="common">Brachiopod</name>
    <name type="synonym">Lingula unguis</name>
    <dbReference type="NCBI Taxonomy" id="7574"/>
    <lineage>
        <taxon>Eukaryota</taxon>
        <taxon>Metazoa</taxon>
        <taxon>Spiralia</taxon>
        <taxon>Lophotrochozoa</taxon>
        <taxon>Brachiopoda</taxon>
        <taxon>Linguliformea</taxon>
        <taxon>Lingulata</taxon>
        <taxon>Lingulida</taxon>
        <taxon>Linguloidea</taxon>
        <taxon>Lingulidae</taxon>
        <taxon>Lingula</taxon>
    </lineage>
</organism>
<dbReference type="GeneID" id="106173400"/>
<sequence>MTTRDNLKDVGTQYECLVSFKESSSSTPVKTMPAPPQLQESPIKIYEDSNDPLYEPGDLSFQEDKFSSPDTSDEKITSITPVTPSWKSERKYIVFESKLLELFSVCPTCAGPAQGQIVREVGSLVQVVTKCPNCEATTRDWNSQPIVHQLPVGNLVASAAILLSGSLPT</sequence>
<proteinExistence type="predicted"/>
<feature type="region of interest" description="Disordered" evidence="1">
    <location>
        <begin position="22"/>
        <end position="77"/>
    </location>
</feature>
<dbReference type="Proteomes" id="UP000085678">
    <property type="component" value="Unplaced"/>
</dbReference>
<dbReference type="PANTHER" id="PTHR31751">
    <property type="entry name" value="SI:CH211-108C17.2-RELATED-RELATED"/>
    <property type="match status" value="1"/>
</dbReference>
<accession>A0A2R2MQS7</accession>
<dbReference type="KEGG" id="lak:106173400"/>
<dbReference type="RefSeq" id="XP_023932600.1">
    <property type="nucleotide sequence ID" value="XM_024076832.1"/>
</dbReference>
<gene>
    <name evidence="3" type="primary">LOC106173400</name>
</gene>
<keyword evidence="2" id="KW-1185">Reference proteome</keyword>
<protein>
    <submittedName>
        <fullName evidence="3">Uncharacterized protein LOC106173400</fullName>
    </submittedName>
</protein>
<evidence type="ECO:0000313" key="2">
    <source>
        <dbReference type="Proteomes" id="UP000085678"/>
    </source>
</evidence>
<evidence type="ECO:0000313" key="3">
    <source>
        <dbReference type="RefSeq" id="XP_023932600.1"/>
    </source>
</evidence>
<reference evidence="3" key="1">
    <citation type="submission" date="2025-08" db="UniProtKB">
        <authorList>
            <consortium name="RefSeq"/>
        </authorList>
    </citation>
    <scope>IDENTIFICATION</scope>
    <source>
        <tissue evidence="3">Gonads</tissue>
    </source>
</reference>
<dbReference type="AlphaFoldDB" id="A0A2R2MQS7"/>
<feature type="compositionally biased region" description="Basic and acidic residues" evidence="1">
    <location>
        <begin position="62"/>
        <end position="76"/>
    </location>
</feature>
<dbReference type="PANTHER" id="PTHR31751:SF42">
    <property type="entry name" value="PROTEIN CBG10204"/>
    <property type="match status" value="1"/>
</dbReference>